<dbReference type="Gene3D" id="3.90.1380.10">
    <property type="entry name" value="Threonine synthase, N-terminal domain"/>
    <property type="match status" value="1"/>
</dbReference>
<gene>
    <name evidence="7" type="primary">thrC</name>
    <name evidence="7" type="ORF">L0P57_04775</name>
</gene>
<dbReference type="InterPro" id="IPR037158">
    <property type="entry name" value="Thr_synth_N_sf"/>
</dbReference>
<dbReference type="PANTHER" id="PTHR43515:SF1">
    <property type="entry name" value="THREONINE SYNTHASE-LIKE 1"/>
    <property type="match status" value="1"/>
</dbReference>
<evidence type="ECO:0000256" key="3">
    <source>
        <dbReference type="ARBA" id="ARBA00022898"/>
    </source>
</evidence>
<dbReference type="GO" id="GO:0004795">
    <property type="term" value="F:threonine synthase activity"/>
    <property type="evidence" value="ECO:0007669"/>
    <property type="project" value="UniProtKB-EC"/>
</dbReference>
<evidence type="ECO:0000256" key="1">
    <source>
        <dbReference type="ARBA" id="ARBA00001933"/>
    </source>
</evidence>
<dbReference type="Pfam" id="PF14821">
    <property type="entry name" value="Thr_synth_N"/>
    <property type="match status" value="1"/>
</dbReference>
<dbReference type="InterPro" id="IPR036052">
    <property type="entry name" value="TrpB-like_PALP_sf"/>
</dbReference>
<name>A0ABS9MHG2_9FIRM</name>
<dbReference type="Pfam" id="PF24857">
    <property type="entry name" value="THR4_C"/>
    <property type="match status" value="1"/>
</dbReference>
<evidence type="ECO:0000313" key="7">
    <source>
        <dbReference type="EMBL" id="MCG4610249.1"/>
    </source>
</evidence>
<comment type="similarity">
    <text evidence="2">Belongs to the threonine synthase family.</text>
</comment>
<dbReference type="Gene3D" id="3.40.50.1100">
    <property type="match status" value="2"/>
</dbReference>
<evidence type="ECO:0000313" key="8">
    <source>
        <dbReference type="Proteomes" id="UP001298681"/>
    </source>
</evidence>
<evidence type="ECO:0000259" key="5">
    <source>
        <dbReference type="Pfam" id="PF00291"/>
    </source>
</evidence>
<dbReference type="Pfam" id="PF00291">
    <property type="entry name" value="PALP"/>
    <property type="match status" value="1"/>
</dbReference>
<proteinExistence type="inferred from homology"/>
<dbReference type="NCBIfam" id="TIGR00260">
    <property type="entry name" value="thrC"/>
    <property type="match status" value="1"/>
</dbReference>
<dbReference type="InterPro" id="IPR029144">
    <property type="entry name" value="Thr_synth_N"/>
</dbReference>
<dbReference type="EMBL" id="JAKNHQ010000004">
    <property type="protein sequence ID" value="MCG4610249.1"/>
    <property type="molecule type" value="Genomic_DNA"/>
</dbReference>
<evidence type="ECO:0000259" key="6">
    <source>
        <dbReference type="Pfam" id="PF14821"/>
    </source>
</evidence>
<evidence type="ECO:0000256" key="2">
    <source>
        <dbReference type="ARBA" id="ARBA00005517"/>
    </source>
</evidence>
<keyword evidence="7" id="KW-0456">Lyase</keyword>
<dbReference type="PANTHER" id="PTHR43515">
    <property type="entry name" value="THREONINE SYNTHASE-LIKE 1"/>
    <property type="match status" value="1"/>
</dbReference>
<comment type="cofactor">
    <cofactor evidence="1">
        <name>pyridoxal 5'-phosphate</name>
        <dbReference type="ChEBI" id="CHEBI:597326"/>
    </cofactor>
</comment>
<dbReference type="EC" id="4.2.3.1" evidence="4"/>
<dbReference type="CDD" id="cd01560">
    <property type="entry name" value="Thr-synth_2"/>
    <property type="match status" value="1"/>
</dbReference>
<dbReference type="Proteomes" id="UP001298681">
    <property type="component" value="Unassembled WGS sequence"/>
</dbReference>
<keyword evidence="3" id="KW-0663">Pyridoxal phosphate</keyword>
<protein>
    <recommendedName>
        <fullName evidence="4">Threonine synthase</fullName>
        <ecNumber evidence="4">4.2.3.1</ecNumber>
    </recommendedName>
</protein>
<dbReference type="InterPro" id="IPR004450">
    <property type="entry name" value="Thr_synthase-like"/>
</dbReference>
<accession>A0ABS9MHG2</accession>
<evidence type="ECO:0000256" key="4">
    <source>
        <dbReference type="NCBIfam" id="TIGR00260"/>
    </source>
</evidence>
<dbReference type="RefSeq" id="WP_237966561.1">
    <property type="nucleotide sequence ID" value="NZ_JAKNHQ010000004.1"/>
</dbReference>
<dbReference type="InterPro" id="IPR001926">
    <property type="entry name" value="TrpB-like_PALP"/>
</dbReference>
<reference evidence="7 8" key="1">
    <citation type="submission" date="2022-01" db="EMBL/GenBank/DDBJ databases">
        <title>Collection of gut derived symbiotic bacterial strains cultured from healthy donors.</title>
        <authorList>
            <person name="Lin H."/>
            <person name="Kohout C."/>
            <person name="Waligurski E."/>
            <person name="Pamer E.G."/>
        </authorList>
    </citation>
    <scope>NUCLEOTIDE SEQUENCE [LARGE SCALE GENOMIC DNA]</scope>
    <source>
        <strain evidence="7 8">DFI.7.58</strain>
    </source>
</reference>
<feature type="domain" description="Threonine synthase N-terminal" evidence="6">
    <location>
        <begin position="2"/>
        <end position="79"/>
    </location>
</feature>
<keyword evidence="8" id="KW-1185">Reference proteome</keyword>
<sequence>MNYQCTRNSAEHVSAAQAIAQGISEDGGLFVPESLPQYDSSVLEGMKDGTYLDRAERILGDFLTDFTPEEIRECVKKAYGGEKFSGGHPAPLVELPNCPAPVHLLELWHGPTCAFKDMALQLLPHLLTKSLQKIHSDKTAVILVATSGDTGKAALEGFRDVAGTKIMVFYPQNGVSAMQKTQMTTQEGENVAVCAIEGNFDDAQTGVKRIFTDPAMKETLAENGMMFSSANSINWGRLLPQIVYYFSAYSDLLKAGKVQLGQEINIVVPTGNFGNILAAYYAKKMGLPVHKLICASNANNVLTEFLRTGVYDRNRQFFTTISPSMDILVSSNLERLLYDLTGRDSERVAGWMQQLSETGRYEVEPEILKQLQEIFYAGFCDDAQTCGAIHEIYNMSHYVCDTHTAVAIQVYRHYLAETQDTKTPTVVASTANPYKFATSVLLSVDQTKASGDDLANVRALEALTGAPIPQPIAALEGKPVRFTQCCTPDGMSDMVLSGLGIAKE</sequence>
<comment type="caution">
    <text evidence="7">The sequence shown here is derived from an EMBL/GenBank/DDBJ whole genome shotgun (WGS) entry which is preliminary data.</text>
</comment>
<organism evidence="7 8">
    <name type="scientific">Anaeromassilibacillus senegalensis</name>
    <dbReference type="NCBI Taxonomy" id="1673717"/>
    <lineage>
        <taxon>Bacteria</taxon>
        <taxon>Bacillati</taxon>
        <taxon>Bacillota</taxon>
        <taxon>Clostridia</taxon>
        <taxon>Eubacteriales</taxon>
        <taxon>Acutalibacteraceae</taxon>
        <taxon>Anaeromassilibacillus</taxon>
    </lineage>
</organism>
<feature type="domain" description="Tryptophan synthase beta chain-like PALP" evidence="5">
    <location>
        <begin position="87"/>
        <end position="365"/>
    </location>
</feature>
<dbReference type="SUPFAM" id="SSF53686">
    <property type="entry name" value="Tryptophan synthase beta subunit-like PLP-dependent enzymes"/>
    <property type="match status" value="1"/>
</dbReference>